<dbReference type="AlphaFoldDB" id="A0A4S8MBH0"/>
<sequence length="166" mass="18123">MSKSDESTGDDPNVSPVELYPLAEICLIPSSDIFPLTSLLDAGRRIAQRLFDGPILYGNQTEEKRRCSSRRGKAKASGVVLGSVLLYGSLTEGLSSKSNLAIFALSRSTQLILKTLLSNPSYTLTDPYQCFREIPSKISSDGSDFQDEGMQGQERVTVYSITTVFV</sequence>
<name>A0A4S8MBH0_DENBC</name>
<dbReference type="EMBL" id="ML179116">
    <property type="protein sequence ID" value="THU99640.1"/>
    <property type="molecule type" value="Genomic_DNA"/>
</dbReference>
<organism evidence="1 2">
    <name type="scientific">Dendrothele bispora (strain CBS 962.96)</name>
    <dbReference type="NCBI Taxonomy" id="1314807"/>
    <lineage>
        <taxon>Eukaryota</taxon>
        <taxon>Fungi</taxon>
        <taxon>Dikarya</taxon>
        <taxon>Basidiomycota</taxon>
        <taxon>Agaricomycotina</taxon>
        <taxon>Agaricomycetes</taxon>
        <taxon>Agaricomycetidae</taxon>
        <taxon>Agaricales</taxon>
        <taxon>Agaricales incertae sedis</taxon>
        <taxon>Dendrothele</taxon>
    </lineage>
</organism>
<gene>
    <name evidence="1" type="ORF">K435DRAFT_938453</name>
</gene>
<protein>
    <submittedName>
        <fullName evidence="1">Uncharacterized protein</fullName>
    </submittedName>
</protein>
<evidence type="ECO:0000313" key="1">
    <source>
        <dbReference type="EMBL" id="THU99640.1"/>
    </source>
</evidence>
<reference evidence="1 2" key="1">
    <citation type="journal article" date="2019" name="Nat. Ecol. Evol.">
        <title>Megaphylogeny resolves global patterns of mushroom evolution.</title>
        <authorList>
            <person name="Varga T."/>
            <person name="Krizsan K."/>
            <person name="Foldi C."/>
            <person name="Dima B."/>
            <person name="Sanchez-Garcia M."/>
            <person name="Sanchez-Ramirez S."/>
            <person name="Szollosi G.J."/>
            <person name="Szarkandi J.G."/>
            <person name="Papp V."/>
            <person name="Albert L."/>
            <person name="Andreopoulos W."/>
            <person name="Angelini C."/>
            <person name="Antonin V."/>
            <person name="Barry K.W."/>
            <person name="Bougher N.L."/>
            <person name="Buchanan P."/>
            <person name="Buyck B."/>
            <person name="Bense V."/>
            <person name="Catcheside P."/>
            <person name="Chovatia M."/>
            <person name="Cooper J."/>
            <person name="Damon W."/>
            <person name="Desjardin D."/>
            <person name="Finy P."/>
            <person name="Geml J."/>
            <person name="Haridas S."/>
            <person name="Hughes K."/>
            <person name="Justo A."/>
            <person name="Karasinski D."/>
            <person name="Kautmanova I."/>
            <person name="Kiss B."/>
            <person name="Kocsube S."/>
            <person name="Kotiranta H."/>
            <person name="LaButti K.M."/>
            <person name="Lechner B.E."/>
            <person name="Liimatainen K."/>
            <person name="Lipzen A."/>
            <person name="Lukacs Z."/>
            <person name="Mihaltcheva S."/>
            <person name="Morgado L.N."/>
            <person name="Niskanen T."/>
            <person name="Noordeloos M.E."/>
            <person name="Ohm R.A."/>
            <person name="Ortiz-Santana B."/>
            <person name="Ovrebo C."/>
            <person name="Racz N."/>
            <person name="Riley R."/>
            <person name="Savchenko A."/>
            <person name="Shiryaev A."/>
            <person name="Soop K."/>
            <person name="Spirin V."/>
            <person name="Szebenyi C."/>
            <person name="Tomsovsky M."/>
            <person name="Tulloss R.E."/>
            <person name="Uehling J."/>
            <person name="Grigoriev I.V."/>
            <person name="Vagvolgyi C."/>
            <person name="Papp T."/>
            <person name="Martin F.M."/>
            <person name="Miettinen O."/>
            <person name="Hibbett D.S."/>
            <person name="Nagy L.G."/>
        </authorList>
    </citation>
    <scope>NUCLEOTIDE SEQUENCE [LARGE SCALE GENOMIC DNA]</scope>
    <source>
        <strain evidence="1 2">CBS 962.96</strain>
    </source>
</reference>
<proteinExistence type="predicted"/>
<evidence type="ECO:0000313" key="2">
    <source>
        <dbReference type="Proteomes" id="UP000297245"/>
    </source>
</evidence>
<dbReference type="Proteomes" id="UP000297245">
    <property type="component" value="Unassembled WGS sequence"/>
</dbReference>
<keyword evidence="2" id="KW-1185">Reference proteome</keyword>
<accession>A0A4S8MBH0</accession>